<comment type="caution">
    <text evidence="1">The sequence shown here is derived from an EMBL/GenBank/DDBJ whole genome shotgun (WGS) entry which is preliminary data.</text>
</comment>
<organism evidence="1 2">
    <name type="scientific">Malus domestica</name>
    <name type="common">Apple</name>
    <name type="synonym">Pyrus malus</name>
    <dbReference type="NCBI Taxonomy" id="3750"/>
    <lineage>
        <taxon>Eukaryota</taxon>
        <taxon>Viridiplantae</taxon>
        <taxon>Streptophyta</taxon>
        <taxon>Embryophyta</taxon>
        <taxon>Tracheophyta</taxon>
        <taxon>Spermatophyta</taxon>
        <taxon>Magnoliopsida</taxon>
        <taxon>eudicotyledons</taxon>
        <taxon>Gunneridae</taxon>
        <taxon>Pentapetalae</taxon>
        <taxon>rosids</taxon>
        <taxon>fabids</taxon>
        <taxon>Rosales</taxon>
        <taxon>Rosaceae</taxon>
        <taxon>Amygdaloideae</taxon>
        <taxon>Maleae</taxon>
        <taxon>Malus</taxon>
    </lineage>
</organism>
<gene>
    <name evidence="1" type="ORF">DVH24_006820</name>
</gene>
<dbReference type="EMBL" id="RDQH01000334">
    <property type="protein sequence ID" value="RXH90875.1"/>
    <property type="molecule type" value="Genomic_DNA"/>
</dbReference>
<proteinExistence type="predicted"/>
<sequence length="61" mass="7433">MDKRLVRRFFSTHDALANKMIFILLKLMNWMEKRIQQFKAFLKGSLRDEHNKDTIKNHEAQ</sequence>
<evidence type="ECO:0000313" key="1">
    <source>
        <dbReference type="EMBL" id="RXH90875.1"/>
    </source>
</evidence>
<reference evidence="1 2" key="1">
    <citation type="submission" date="2018-10" db="EMBL/GenBank/DDBJ databases">
        <title>A high-quality apple genome assembly.</title>
        <authorList>
            <person name="Hu J."/>
        </authorList>
    </citation>
    <scope>NUCLEOTIDE SEQUENCE [LARGE SCALE GENOMIC DNA]</scope>
    <source>
        <strain evidence="2">cv. HFTH1</strain>
        <tissue evidence="1">Young leaf</tissue>
    </source>
</reference>
<protein>
    <submittedName>
        <fullName evidence="1">Uncharacterized protein</fullName>
    </submittedName>
</protein>
<name>A0A498J7T9_MALDO</name>
<dbReference type="Proteomes" id="UP000290289">
    <property type="component" value="Chromosome 8"/>
</dbReference>
<evidence type="ECO:0000313" key="2">
    <source>
        <dbReference type="Proteomes" id="UP000290289"/>
    </source>
</evidence>
<accession>A0A498J7T9</accession>
<dbReference type="AlphaFoldDB" id="A0A498J7T9"/>
<keyword evidence="2" id="KW-1185">Reference proteome</keyword>